<dbReference type="EMBL" id="BAABHC010000005">
    <property type="protein sequence ID" value="GAA4429251.1"/>
    <property type="molecule type" value="Genomic_DNA"/>
</dbReference>
<gene>
    <name evidence="3" type="ORF">GCM10023188_14390</name>
</gene>
<dbReference type="Gene3D" id="3.40.50.2300">
    <property type="match status" value="1"/>
</dbReference>
<dbReference type="Proteomes" id="UP001500552">
    <property type="component" value="Unassembled WGS sequence"/>
</dbReference>
<protein>
    <recommendedName>
        <fullName evidence="2">Response regulatory domain-containing protein</fullName>
    </recommendedName>
</protein>
<dbReference type="InterPro" id="IPR011006">
    <property type="entry name" value="CheY-like_superfamily"/>
</dbReference>
<feature type="modified residue" description="4-aspartylphosphate" evidence="1">
    <location>
        <position position="56"/>
    </location>
</feature>
<reference evidence="4" key="1">
    <citation type="journal article" date="2019" name="Int. J. Syst. Evol. Microbiol.">
        <title>The Global Catalogue of Microorganisms (GCM) 10K type strain sequencing project: providing services to taxonomists for standard genome sequencing and annotation.</title>
        <authorList>
            <consortium name="The Broad Institute Genomics Platform"/>
            <consortium name="The Broad Institute Genome Sequencing Center for Infectious Disease"/>
            <person name="Wu L."/>
            <person name="Ma J."/>
        </authorList>
    </citation>
    <scope>NUCLEOTIDE SEQUENCE [LARGE SCALE GENOMIC DNA]</scope>
    <source>
        <strain evidence="4">JCM 17926</strain>
    </source>
</reference>
<sequence>MKIAVFENEYDAAVKTPFQAVSIIYFSNTLQIENFPSSQSFGDLSRIISYDRVFIDIDLSRNSEKDGFDVAKEILKLGYPVSQIIILTGHLGINSKIIEKDLPNLKVVTKPIFLDDLKKAIE</sequence>
<feature type="domain" description="Response regulatory" evidence="2">
    <location>
        <begin position="1"/>
        <end position="122"/>
    </location>
</feature>
<evidence type="ECO:0000313" key="4">
    <source>
        <dbReference type="Proteomes" id="UP001500552"/>
    </source>
</evidence>
<comment type="caution">
    <text evidence="3">The sequence shown here is derived from an EMBL/GenBank/DDBJ whole genome shotgun (WGS) entry which is preliminary data.</text>
</comment>
<evidence type="ECO:0000259" key="2">
    <source>
        <dbReference type="PROSITE" id="PS50110"/>
    </source>
</evidence>
<evidence type="ECO:0000313" key="3">
    <source>
        <dbReference type="EMBL" id="GAA4429251.1"/>
    </source>
</evidence>
<dbReference type="RefSeq" id="WP_345157901.1">
    <property type="nucleotide sequence ID" value="NZ_BAABHC010000005.1"/>
</dbReference>
<evidence type="ECO:0000256" key="1">
    <source>
        <dbReference type="PROSITE-ProRule" id="PRU00169"/>
    </source>
</evidence>
<dbReference type="SUPFAM" id="SSF52172">
    <property type="entry name" value="CheY-like"/>
    <property type="match status" value="1"/>
</dbReference>
<name>A0ABP8LHY9_9BACT</name>
<dbReference type="PROSITE" id="PS50110">
    <property type="entry name" value="RESPONSE_REGULATORY"/>
    <property type="match status" value="1"/>
</dbReference>
<accession>A0ABP8LHY9</accession>
<keyword evidence="4" id="KW-1185">Reference proteome</keyword>
<dbReference type="InterPro" id="IPR001789">
    <property type="entry name" value="Sig_transdc_resp-reg_receiver"/>
</dbReference>
<proteinExistence type="predicted"/>
<organism evidence="3 4">
    <name type="scientific">Pontibacter saemangeumensis</name>
    <dbReference type="NCBI Taxonomy" id="1084525"/>
    <lineage>
        <taxon>Bacteria</taxon>
        <taxon>Pseudomonadati</taxon>
        <taxon>Bacteroidota</taxon>
        <taxon>Cytophagia</taxon>
        <taxon>Cytophagales</taxon>
        <taxon>Hymenobacteraceae</taxon>
        <taxon>Pontibacter</taxon>
    </lineage>
</organism>
<keyword evidence="1" id="KW-0597">Phosphoprotein</keyword>